<proteinExistence type="predicted"/>
<keyword evidence="3" id="KW-1185">Reference proteome</keyword>
<accession>A0ABT5DJS0</accession>
<name>A0ABT5DJS0_9BACT</name>
<sequence>MSQDTDREGTAQTERLSPLLLTSPPPVEGLPREALLAFSAQFAALLKYYNFDNQEEGSFAPFFEADVQVALAQAASFRPGLMLPRLRRQAARLALTREVGTPEPGLKAYAGLLVPVLATVDGWWRKLPANTPVSFRHELEQTIRLKLAPVLAALLAAAPELQPRVASFAPGVWQGGGVGSGWQESPAAALEAVEDGLTRLAARARQALEVLALQPQNQAPQVALFQAFLQLLEYPRQQVNAFPVRQLRFFYEEVLRQRPRPPVPDRALVSFLLTPEAPATFLPAGTALAAGKDALGQDRVYALVADTQVNAATVARVAVLYVRTPGNGEPPGQETFFSTFDPVPPSADGPPSPPQGFPTFGSDSLAPTAVGFALSSPLLELSGGERDITLEFTLTPPPEPLPTQPLFFQVQLSGLTGWIDCGTLQAEWADGQLTLSLSLDASQPAVVPAQSAVLGPEFPDGPPLLRAQLDQTQTSLSGSGLSQAVLAQVAVSVSVRGLRTLSLASSTGPLVAGRPFPPLGYAPALGASFLMGSRELFLKPLRGLSLHLKWASLPVPLDLGPGVQDDGPSWFTTYYNGYQLAVSDSPDVSAADVYTNASFQVQIDYRRGGQWRCFQTGSTLPLVEPPLAGQDIQLPSCVSLVPPPDAEGHPSPVSLFLSKGSAAICPETTWILTAPAGQTLNVPVPSLPTSMNLGTLPDSGVLRVRLASPTYGFGQSLYPQAAVALALAHAQQLMPKEDKPEEDEPRTLPMALNLPFTPMLEEVSLDYQAHQVLDPLQPETGAFFHLGPLGTQRAEEAGVTLLPALPSGGTLLLGLRGVQPLSPVSCLFVLQDSAVTAVSEPNPDTLSWSSLTAEGWVRLAPAEAPTSGQISEEPVRGVVSDATNGLRQSGLVQFLLPEDTSPWSGQPPGLVWVRGQTDAPENHPATQALLTQAAWCERVLNPLGDPAYDVPLPPGSLTALGEANPSIAGVLQPLPSQGGRRGEDIAALYTRVSERCRHKARAVTPWDYERLVLEAFPWVFSARCLPQVSVSEGRFQRTRARSVLMLVSPRVYTPATLTASAYPPFIEASRLEEIRSFLAARAPASADVQVANPQYETVMIHCTVKAAAKQDPLSVSQRLNAELRAFLSPWIFRPDEARGMAWPTSSQEVLRFIQTRPSVSSVLSFSCSVGQGQPRKWPGIPESPWLLRVSAWQHDLKALSFG</sequence>
<feature type="region of interest" description="Disordered" evidence="1">
    <location>
        <begin position="1"/>
        <end position="24"/>
    </location>
</feature>
<evidence type="ECO:0000313" key="2">
    <source>
        <dbReference type="EMBL" id="MDC0713304.1"/>
    </source>
</evidence>
<dbReference type="RefSeq" id="WP_272143516.1">
    <property type="nucleotide sequence ID" value="NZ_JAQNDM010000002.1"/>
</dbReference>
<protein>
    <submittedName>
        <fullName evidence="2">Baseplate J/gp47 family protein</fullName>
    </submittedName>
</protein>
<organism evidence="2 3">
    <name type="scientific">Stigmatella ashevillensis</name>
    <dbReference type="NCBI Taxonomy" id="2995309"/>
    <lineage>
        <taxon>Bacteria</taxon>
        <taxon>Pseudomonadati</taxon>
        <taxon>Myxococcota</taxon>
        <taxon>Myxococcia</taxon>
        <taxon>Myxococcales</taxon>
        <taxon>Cystobacterineae</taxon>
        <taxon>Archangiaceae</taxon>
        <taxon>Stigmatella</taxon>
    </lineage>
</organism>
<evidence type="ECO:0000313" key="3">
    <source>
        <dbReference type="Proteomes" id="UP001221838"/>
    </source>
</evidence>
<evidence type="ECO:0000256" key="1">
    <source>
        <dbReference type="SAM" id="MobiDB-lite"/>
    </source>
</evidence>
<comment type="caution">
    <text evidence="2">The sequence shown here is derived from an EMBL/GenBank/DDBJ whole genome shotgun (WGS) entry which is preliminary data.</text>
</comment>
<gene>
    <name evidence="2" type="ORF">POL68_32880</name>
</gene>
<dbReference type="Proteomes" id="UP001221838">
    <property type="component" value="Unassembled WGS sequence"/>
</dbReference>
<reference evidence="2 3" key="1">
    <citation type="submission" date="2022-11" db="EMBL/GenBank/DDBJ databases">
        <title>Minimal conservation of predation-associated metabolite biosynthetic gene clusters underscores biosynthetic potential of Myxococcota including descriptions for ten novel species: Archangium lansinium sp. nov., Myxococcus landrumus sp. nov., Nannocystis bai.</title>
        <authorList>
            <person name="Ahearne A."/>
            <person name="Stevens C."/>
            <person name="Dowd S."/>
        </authorList>
    </citation>
    <scope>NUCLEOTIDE SEQUENCE [LARGE SCALE GENOMIC DNA]</scope>
    <source>
        <strain evidence="2 3">NCWAL01</strain>
    </source>
</reference>
<dbReference type="EMBL" id="JAQNDM010000002">
    <property type="protein sequence ID" value="MDC0713304.1"/>
    <property type="molecule type" value="Genomic_DNA"/>
</dbReference>